<dbReference type="Pfam" id="PF01568">
    <property type="entry name" value="Molydop_binding"/>
    <property type="match status" value="1"/>
</dbReference>
<dbReference type="SUPFAM" id="SSF50692">
    <property type="entry name" value="ADC-like"/>
    <property type="match status" value="1"/>
</dbReference>
<dbReference type="InterPro" id="IPR006657">
    <property type="entry name" value="MoPterin_dinucl-bd_dom"/>
</dbReference>
<dbReference type="GO" id="GO:0051536">
    <property type="term" value="F:iron-sulfur cluster binding"/>
    <property type="evidence" value="ECO:0007669"/>
    <property type="project" value="UniProtKB-KW"/>
</dbReference>
<keyword evidence="3" id="KW-0408">Iron</keyword>
<dbReference type="GO" id="GO:0043546">
    <property type="term" value="F:molybdopterin cofactor binding"/>
    <property type="evidence" value="ECO:0007669"/>
    <property type="project" value="InterPro"/>
</dbReference>
<evidence type="ECO:0000256" key="3">
    <source>
        <dbReference type="ARBA" id="ARBA00023004"/>
    </source>
</evidence>
<accession>A0A1L8CS29</accession>
<dbReference type="InterPro" id="IPR009010">
    <property type="entry name" value="Asp_de-COase-like_dom_sf"/>
</dbReference>
<comment type="similarity">
    <text evidence="1">Belongs to the prokaryotic molybdopterin-containing oxidoreductase family.</text>
</comment>
<dbReference type="Pfam" id="PF00384">
    <property type="entry name" value="Molybdopterin"/>
    <property type="match status" value="1"/>
</dbReference>
<dbReference type="SMART" id="SM00926">
    <property type="entry name" value="Molybdop_Fe4S4"/>
    <property type="match status" value="1"/>
</dbReference>
<evidence type="ECO:0000256" key="1">
    <source>
        <dbReference type="ARBA" id="ARBA00010312"/>
    </source>
</evidence>
<feature type="domain" description="4Fe-4S Mo/W bis-MGD-type" evidence="5">
    <location>
        <begin position="1"/>
        <end position="57"/>
    </location>
</feature>
<organism evidence="6 7">
    <name type="scientific">Carboxydothermus pertinax</name>
    <dbReference type="NCBI Taxonomy" id="870242"/>
    <lineage>
        <taxon>Bacteria</taxon>
        <taxon>Bacillati</taxon>
        <taxon>Bacillota</taxon>
        <taxon>Clostridia</taxon>
        <taxon>Thermoanaerobacterales</taxon>
        <taxon>Thermoanaerobacteraceae</taxon>
        <taxon>Carboxydothermus</taxon>
    </lineage>
</organism>
<dbReference type="RefSeq" id="WP_075858180.1">
    <property type="nucleotide sequence ID" value="NZ_BDJK01000004.1"/>
</dbReference>
<dbReference type="InterPro" id="IPR006656">
    <property type="entry name" value="Mopterin_OxRdtase"/>
</dbReference>
<dbReference type="SUPFAM" id="SSF53706">
    <property type="entry name" value="Formate dehydrogenase/DMSO reductase, domains 1-3"/>
    <property type="match status" value="1"/>
</dbReference>
<evidence type="ECO:0000259" key="5">
    <source>
        <dbReference type="PROSITE" id="PS51669"/>
    </source>
</evidence>
<dbReference type="Pfam" id="PF04879">
    <property type="entry name" value="Molybdop_Fe4S4"/>
    <property type="match status" value="1"/>
</dbReference>
<dbReference type="Proteomes" id="UP000187485">
    <property type="component" value="Unassembled WGS sequence"/>
</dbReference>
<dbReference type="GO" id="GO:0016491">
    <property type="term" value="F:oxidoreductase activity"/>
    <property type="evidence" value="ECO:0007669"/>
    <property type="project" value="InterPro"/>
</dbReference>
<dbReference type="PANTHER" id="PTHR43742">
    <property type="entry name" value="TRIMETHYLAMINE-N-OXIDE REDUCTASE"/>
    <property type="match status" value="1"/>
</dbReference>
<evidence type="ECO:0000256" key="2">
    <source>
        <dbReference type="ARBA" id="ARBA00022723"/>
    </source>
</evidence>
<proteinExistence type="inferred from homology"/>
<evidence type="ECO:0000256" key="4">
    <source>
        <dbReference type="ARBA" id="ARBA00023014"/>
    </source>
</evidence>
<protein>
    <recommendedName>
        <fullName evidence="5">4Fe-4S Mo/W bis-MGD-type domain-containing protein</fullName>
    </recommendedName>
</protein>
<dbReference type="PROSITE" id="PS51669">
    <property type="entry name" value="4FE4S_MOW_BIS_MGD"/>
    <property type="match status" value="1"/>
</dbReference>
<dbReference type="GO" id="GO:0046872">
    <property type="term" value="F:metal ion binding"/>
    <property type="evidence" value="ECO:0007669"/>
    <property type="project" value="UniProtKB-KW"/>
</dbReference>
<evidence type="ECO:0000313" key="7">
    <source>
        <dbReference type="Proteomes" id="UP000187485"/>
    </source>
</evidence>
<dbReference type="OrthoDB" id="219031at2"/>
<dbReference type="InterPro" id="IPR050612">
    <property type="entry name" value="Prok_Mopterin_Oxidored"/>
</dbReference>
<dbReference type="Gene3D" id="3.40.228.10">
    <property type="entry name" value="Dimethylsulfoxide Reductase, domain 2"/>
    <property type="match status" value="1"/>
</dbReference>
<comment type="caution">
    <text evidence="6">The sequence shown here is derived from an EMBL/GenBank/DDBJ whole genome shotgun (WGS) entry which is preliminary data.</text>
</comment>
<dbReference type="PANTHER" id="PTHR43742:SF6">
    <property type="entry name" value="OXIDOREDUCTASE YYAE-RELATED"/>
    <property type="match status" value="1"/>
</dbReference>
<evidence type="ECO:0000313" key="6">
    <source>
        <dbReference type="EMBL" id="GAV21728.1"/>
    </source>
</evidence>
<dbReference type="EMBL" id="BDJK01000004">
    <property type="protein sequence ID" value="GAV21728.1"/>
    <property type="molecule type" value="Genomic_DNA"/>
</dbReference>
<reference evidence="7" key="1">
    <citation type="submission" date="2016-12" db="EMBL/GenBank/DDBJ databases">
        <title>Draft Genome Sequences od Carboxydothermus pertinax and islandicus, Hydrogenogenic Carboxydotrophic Bacteria.</title>
        <authorList>
            <person name="Fukuyama Y."/>
            <person name="Ohmae K."/>
            <person name="Yoneda Y."/>
            <person name="Yoshida T."/>
            <person name="Sako Y."/>
        </authorList>
    </citation>
    <scope>NUCLEOTIDE SEQUENCE [LARGE SCALE GENOMIC DNA]</scope>
    <source>
        <strain evidence="7">Ug1</strain>
    </source>
</reference>
<dbReference type="STRING" id="870242.cpu_02380"/>
<keyword evidence="4" id="KW-0411">Iron-sulfur</keyword>
<name>A0A1L8CS29_9THEO</name>
<gene>
    <name evidence="6" type="ORF">cpu_02380</name>
</gene>
<dbReference type="AlphaFoldDB" id="A0A1L8CS29"/>
<sequence length="651" mass="72930">MKFYTSCTLNCYDSCRVEVTVEGGMVVKASGDKNHPLTRGFVCSKFKKVIERTYSPDRLTLPLLKEKGVFKKISWNKAFEILTEKIGELYARGETLSVLHLFDYGSGGYLKRLDERFFNCLGGVTQPSGSLCWGNGYEAMIRDFGAPSLVEYQDLLESKAIILWGRDPITTNIHLVPFLKEAKAVGAKIIAINPIKIKGEFIDRHISIRPGTDGLLALGLARILVSEGFYAKEFVLEKVNNFEEFKKLFSEITVEKVLKETGISEDDLAYLAKLFAFKKPIAVLYGYGLQRYQNGGNTVRAINALLAITGNVGVKGGGPNYAHPLWKPYFGSIVKAEEKVRKRYFPWPVMANSILAAEPPIKLIFVTRSNPLNQAPDTMRMKEAFYNVPFKVTVDFFLSDTAYASDLIIPATSVFEEEDIVFSSWHYYLSYLPKIVTPPNGMLTEVEFWNELARKIGLKNFEPKTAREFIIEALEPLKPLGITFEILREKGYVRHPLAPFTFSDGKFLTPSGKIELMAGKGPGLYQAYDSLTAKKFPYRLLTVHPKDYLHSQFHNLESAEWGTKPRVVIHPSTAARHNLDNLAEVRVKTVTGEITGLVKVSDRVRPDTVVIEEGSWGIDGGGVNVLTPQVRPDMGDGVPFYDVLCNIEAVE</sequence>
<dbReference type="Gene3D" id="3.30.2070.10">
    <property type="entry name" value="Formate dehydrogenase/DMSO reductase"/>
    <property type="match status" value="1"/>
</dbReference>
<keyword evidence="7" id="KW-1185">Reference proteome</keyword>
<dbReference type="InterPro" id="IPR006963">
    <property type="entry name" value="Mopterin_OxRdtase_4Fe-4S_dom"/>
</dbReference>
<dbReference type="Gene3D" id="2.40.40.20">
    <property type="match status" value="1"/>
</dbReference>
<dbReference type="Gene3D" id="2.20.25.90">
    <property type="entry name" value="ADC-like domains"/>
    <property type="match status" value="1"/>
</dbReference>
<keyword evidence="2" id="KW-0479">Metal-binding</keyword>
<dbReference type="Gene3D" id="3.40.50.740">
    <property type="match status" value="1"/>
</dbReference>